<reference evidence="2 3" key="1">
    <citation type="journal article" date="2013" name="PLoS ONE">
        <title>Enrichment and Genome Sequence of the Group I.1a Ammonia-Oxidizing Archaeon ?Ca. Nitrosotenuis uzonensis? Representing a Clade Globally.</title>
        <authorList>
            <person name="Lebedeva E.V."/>
            <person name="Hatzenpichler R."/>
            <person name="Pelletier E."/>
            <person name="Schuster N."/>
            <person name="Hauzmayer S."/>
            <person name="Bulaev A."/>
            <person name="Grigor'eva N.V."/>
            <person name="Galushko A."/>
            <person name="Schmid M."/>
            <person name="Palatinszky M."/>
            <person name="Le Paslier D."/>
            <person name="Daims H."/>
            <person name="Wagner M."/>
        </authorList>
    </citation>
    <scope>NUCLEOTIDE SEQUENCE [LARGE SCALE GENOMIC DNA]</scope>
    <source>
        <strain evidence="2 3">N4</strain>
    </source>
</reference>
<evidence type="ECO:0000313" key="3">
    <source>
        <dbReference type="Proteomes" id="UP000018159"/>
    </source>
</evidence>
<evidence type="ECO:0008006" key="4">
    <source>
        <dbReference type="Google" id="ProtNLM"/>
    </source>
</evidence>
<evidence type="ECO:0000256" key="1">
    <source>
        <dbReference type="SAM" id="MobiDB-lite"/>
    </source>
</evidence>
<keyword evidence="3" id="KW-1185">Reference proteome</keyword>
<proteinExistence type="predicted"/>
<gene>
    <name evidence="2" type="ORF">NITUZ_140013</name>
</gene>
<protein>
    <recommendedName>
        <fullName evidence="4">YuzL family protein</fullName>
    </recommendedName>
</protein>
<comment type="caution">
    <text evidence="2">The sequence shown here is derived from an EMBL/GenBank/DDBJ whole genome shotgun (WGS) entry which is preliminary data.</text>
</comment>
<dbReference type="STRING" id="1407055.NITUZ_140013"/>
<accession>V6AR88</accession>
<feature type="region of interest" description="Disordered" evidence="1">
    <location>
        <begin position="1"/>
        <end position="48"/>
    </location>
</feature>
<dbReference type="EMBL" id="CBTY010000006">
    <property type="protein sequence ID" value="CDI04938.1"/>
    <property type="molecule type" value="Genomic_DNA"/>
</dbReference>
<evidence type="ECO:0000313" key="2">
    <source>
        <dbReference type="EMBL" id="CDI04938.1"/>
    </source>
</evidence>
<organism evidence="2 3">
    <name type="scientific">Candidatus Nitrosotenuis uzonensis</name>
    <dbReference type="NCBI Taxonomy" id="1407055"/>
    <lineage>
        <taxon>Archaea</taxon>
        <taxon>Nitrososphaerota</taxon>
        <taxon>Candidatus Nitrosotenuis</taxon>
    </lineage>
</organism>
<dbReference type="RefSeq" id="WP_155991149.1">
    <property type="nucleotide sequence ID" value="NZ_CBTY010000006.1"/>
</dbReference>
<dbReference type="AlphaFoldDB" id="V6AR88"/>
<feature type="compositionally biased region" description="Basic and acidic residues" evidence="1">
    <location>
        <begin position="1"/>
        <end position="10"/>
    </location>
</feature>
<name>V6AR88_9ARCH</name>
<sequence>MGEEKKEIKKAMPSRTSGRSEEALQGRTTASGEPTVSAKPAKPIKKSD</sequence>
<dbReference type="Proteomes" id="UP000018159">
    <property type="component" value="Unassembled WGS sequence"/>
</dbReference>